<dbReference type="SUPFAM" id="SSF56112">
    <property type="entry name" value="Protein kinase-like (PK-like)"/>
    <property type="match status" value="1"/>
</dbReference>
<evidence type="ECO:0000256" key="1">
    <source>
        <dbReference type="ARBA" id="ARBA00022527"/>
    </source>
</evidence>
<evidence type="ECO:0000256" key="3">
    <source>
        <dbReference type="ARBA" id="ARBA00022741"/>
    </source>
</evidence>
<sequence length="433" mass="47944">MGQSQGTSGEPGYPQDLQARYHVEDLKLGEGAYGSVWRATDLQTREFAAIKKMSKHKLRNKMKANPDYSFEKEVTLMRACRHDNIAQVLETFIDGNSVYLVLEYCAGGNLSNKVRAVQGLGHTLSESKFASWALQMCRAVVALHSMRICHRDIKPDNMLLQDSSGLDGMLKLSDFGLAVFLPEGQLLRERCGTPVYMSPELFLLSEDPSANRNRKWGYGFPADVWALGVSIWQVMLFGRHPFSDDAGRFERDMLLRGYVERTQPLSNLAAMFGLEQAPDDRMSSCSHDARQLCRQLVLPCPVQRASANDALINPWLTQIAFPSSRDVSPKNGALRPQSPRIEASRLQTPMKEVSRPQIPTAQSGQSSGWLFACCDGASPHHSPTIAMSINYVESPSGRKFELPLTPTRAPAAMNNISPASATRLNLVAATLSR</sequence>
<evidence type="ECO:0000313" key="11">
    <source>
        <dbReference type="Proteomes" id="UP000654075"/>
    </source>
</evidence>
<dbReference type="GO" id="GO:0005524">
    <property type="term" value="F:ATP binding"/>
    <property type="evidence" value="ECO:0007669"/>
    <property type="project" value="UniProtKB-UniRule"/>
</dbReference>
<dbReference type="GO" id="GO:0004674">
    <property type="term" value="F:protein serine/threonine kinase activity"/>
    <property type="evidence" value="ECO:0007669"/>
    <property type="project" value="UniProtKB-KW"/>
</dbReference>
<dbReference type="Gene3D" id="1.10.510.10">
    <property type="entry name" value="Transferase(Phosphotransferase) domain 1"/>
    <property type="match status" value="1"/>
</dbReference>
<keyword evidence="1 7" id="KW-0723">Serine/threonine-protein kinase</keyword>
<feature type="region of interest" description="Disordered" evidence="8">
    <location>
        <begin position="326"/>
        <end position="351"/>
    </location>
</feature>
<evidence type="ECO:0000256" key="8">
    <source>
        <dbReference type="SAM" id="MobiDB-lite"/>
    </source>
</evidence>
<dbReference type="PROSITE" id="PS00108">
    <property type="entry name" value="PROTEIN_KINASE_ST"/>
    <property type="match status" value="1"/>
</dbReference>
<dbReference type="OrthoDB" id="539158at2759"/>
<comment type="caution">
    <text evidence="10">The sequence shown here is derived from an EMBL/GenBank/DDBJ whole genome shotgun (WGS) entry which is preliminary data.</text>
</comment>
<keyword evidence="5 6" id="KW-0067">ATP-binding</keyword>
<accession>A0A813FEK6</accession>
<keyword evidence="2" id="KW-0808">Transferase</keyword>
<dbReference type="PROSITE" id="PS00107">
    <property type="entry name" value="PROTEIN_KINASE_ATP"/>
    <property type="match status" value="1"/>
</dbReference>
<dbReference type="PANTHER" id="PTHR24349">
    <property type="entry name" value="SERINE/THREONINE-PROTEIN KINASE"/>
    <property type="match status" value="1"/>
</dbReference>
<dbReference type="Gene3D" id="3.30.200.20">
    <property type="entry name" value="Phosphorylase Kinase, domain 1"/>
    <property type="match status" value="1"/>
</dbReference>
<reference evidence="10" key="1">
    <citation type="submission" date="2021-02" db="EMBL/GenBank/DDBJ databases">
        <authorList>
            <person name="Dougan E. K."/>
            <person name="Rhodes N."/>
            <person name="Thang M."/>
            <person name="Chan C."/>
        </authorList>
    </citation>
    <scope>NUCLEOTIDE SEQUENCE</scope>
</reference>
<evidence type="ECO:0000256" key="2">
    <source>
        <dbReference type="ARBA" id="ARBA00022679"/>
    </source>
</evidence>
<comment type="similarity">
    <text evidence="7">Belongs to the protein kinase superfamily.</text>
</comment>
<dbReference type="Pfam" id="PF00069">
    <property type="entry name" value="Pkinase"/>
    <property type="match status" value="1"/>
</dbReference>
<organism evidence="10 11">
    <name type="scientific">Polarella glacialis</name>
    <name type="common">Dinoflagellate</name>
    <dbReference type="NCBI Taxonomy" id="89957"/>
    <lineage>
        <taxon>Eukaryota</taxon>
        <taxon>Sar</taxon>
        <taxon>Alveolata</taxon>
        <taxon>Dinophyceae</taxon>
        <taxon>Suessiales</taxon>
        <taxon>Suessiaceae</taxon>
        <taxon>Polarella</taxon>
    </lineage>
</organism>
<proteinExistence type="inferred from homology"/>
<dbReference type="InterPro" id="IPR017441">
    <property type="entry name" value="Protein_kinase_ATP_BS"/>
</dbReference>
<dbReference type="EMBL" id="CAJNNV010025041">
    <property type="protein sequence ID" value="CAE8611736.1"/>
    <property type="molecule type" value="Genomic_DNA"/>
</dbReference>
<keyword evidence="4" id="KW-0418">Kinase</keyword>
<evidence type="ECO:0000313" key="10">
    <source>
        <dbReference type="EMBL" id="CAE8611736.1"/>
    </source>
</evidence>
<evidence type="ECO:0000256" key="7">
    <source>
        <dbReference type="RuleBase" id="RU000304"/>
    </source>
</evidence>
<keyword evidence="11" id="KW-1185">Reference proteome</keyword>
<name>A0A813FEK6_POLGL</name>
<dbReference type="SMART" id="SM00220">
    <property type="entry name" value="S_TKc"/>
    <property type="match status" value="1"/>
</dbReference>
<evidence type="ECO:0000256" key="4">
    <source>
        <dbReference type="ARBA" id="ARBA00022777"/>
    </source>
</evidence>
<dbReference type="PROSITE" id="PS50011">
    <property type="entry name" value="PROTEIN_KINASE_DOM"/>
    <property type="match status" value="1"/>
</dbReference>
<dbReference type="InterPro" id="IPR050205">
    <property type="entry name" value="CDPK_Ser/Thr_kinases"/>
</dbReference>
<feature type="binding site" evidence="6">
    <location>
        <position position="52"/>
    </location>
    <ligand>
        <name>ATP</name>
        <dbReference type="ChEBI" id="CHEBI:30616"/>
    </ligand>
</feature>
<dbReference type="InterPro" id="IPR008271">
    <property type="entry name" value="Ser/Thr_kinase_AS"/>
</dbReference>
<evidence type="ECO:0000256" key="6">
    <source>
        <dbReference type="PROSITE-ProRule" id="PRU10141"/>
    </source>
</evidence>
<keyword evidence="3 6" id="KW-0547">Nucleotide-binding</keyword>
<evidence type="ECO:0000256" key="5">
    <source>
        <dbReference type="ARBA" id="ARBA00022840"/>
    </source>
</evidence>
<dbReference type="InterPro" id="IPR011009">
    <property type="entry name" value="Kinase-like_dom_sf"/>
</dbReference>
<protein>
    <recommendedName>
        <fullName evidence="9">Protein kinase domain-containing protein</fullName>
    </recommendedName>
</protein>
<dbReference type="AlphaFoldDB" id="A0A813FEK6"/>
<gene>
    <name evidence="10" type="ORF">PGLA1383_LOCUS29537</name>
</gene>
<evidence type="ECO:0000259" key="9">
    <source>
        <dbReference type="PROSITE" id="PS50011"/>
    </source>
</evidence>
<dbReference type="InterPro" id="IPR000719">
    <property type="entry name" value="Prot_kinase_dom"/>
</dbReference>
<feature type="domain" description="Protein kinase" evidence="9">
    <location>
        <begin position="22"/>
        <end position="316"/>
    </location>
</feature>
<dbReference type="Proteomes" id="UP000654075">
    <property type="component" value="Unassembled WGS sequence"/>
</dbReference>